<feature type="compositionally biased region" description="Basic and acidic residues" evidence="1">
    <location>
        <begin position="741"/>
        <end position="750"/>
    </location>
</feature>
<feature type="compositionally biased region" description="Basic and acidic residues" evidence="1">
    <location>
        <begin position="815"/>
        <end position="855"/>
    </location>
</feature>
<evidence type="ECO:0000256" key="1">
    <source>
        <dbReference type="SAM" id="MobiDB-lite"/>
    </source>
</evidence>
<feature type="compositionally biased region" description="Polar residues" evidence="1">
    <location>
        <begin position="187"/>
        <end position="203"/>
    </location>
</feature>
<feature type="region of interest" description="Disordered" evidence="1">
    <location>
        <begin position="668"/>
        <end position="855"/>
    </location>
</feature>
<dbReference type="GO" id="GO:0005813">
    <property type="term" value="C:centrosome"/>
    <property type="evidence" value="ECO:0007669"/>
    <property type="project" value="TreeGrafter"/>
</dbReference>
<keyword evidence="3" id="KW-1185">Reference proteome</keyword>
<name>A0A9Q1CHN2_HOLLE</name>
<feature type="compositionally biased region" description="Polar residues" evidence="1">
    <location>
        <begin position="619"/>
        <end position="632"/>
    </location>
</feature>
<feature type="region of interest" description="Disordered" evidence="1">
    <location>
        <begin position="572"/>
        <end position="654"/>
    </location>
</feature>
<dbReference type="EMBL" id="JAIZAY010000003">
    <property type="protein sequence ID" value="KAJ8044799.1"/>
    <property type="molecule type" value="Genomic_DNA"/>
</dbReference>
<dbReference type="GO" id="GO:0005881">
    <property type="term" value="C:cytoplasmic microtubule"/>
    <property type="evidence" value="ECO:0007669"/>
    <property type="project" value="TreeGrafter"/>
</dbReference>
<feature type="region of interest" description="Disordered" evidence="1">
    <location>
        <begin position="398"/>
        <end position="424"/>
    </location>
</feature>
<dbReference type="PANTHER" id="PTHR21831">
    <property type="entry name" value="MICROTUBULE-ASSOCIATED PROTEIN 10"/>
    <property type="match status" value="1"/>
</dbReference>
<sequence length="984" mass="111233">MASKDSLFSFEVAVECLHINVATIACRFPAIAFRLLDFPSLLIPHLDEDERRHFKAAVLFDYHGEIPLKFKDLLDSRGNFQFNKGKSCMFKFDLEKLYEHLHNVPLYVIITDLWGDVPKLIGISTIPLVDIVTDIRRDVQDKGLSFPSMHGSKDTFPVFNLMGSQVGQVDLGYRLLSLGMSLMPHLPSSSVVQKQNETDSVSRTGHEHYDLTFPRKERPDEQTSIETRNVENNGTDSIVLQDVKDRNAANQNRHLLPLTEDESKQQSNTNALAKTEKTSGRPCNSVDVKTQTRQYRERKPARKERLKEREEDIGDIVVTNTHCPPPLYFNAKWDTHNGHEVVRTQKMSKKPLLSGQNYSSSYSGSLSESSDSYHSRMMEVQYSLKDGTLERMRKVVRDSVSKETVHQTTVTSEGHKKEKIKSGRPLDKLNLHSLPILTALLQELSVLTGSVSDIHPGGSLEDVTSREKENTKPLVVDSTEEKHQQSFRGKPDLAPSHCAGHRSCRHKHCAKPPQKVPSAKGWLRQEPVFKKKETKLQFKMTYSQKLRLKKNNPELLKTLEAQEKLKQPALNLAENKRKMRKKTKTRSLGVRHKFSEHDHLPQPRDVPTEIERHFDGKTEQNGAYYQRRQGSGPSTSTPTSRPPVPTPRRSLSAGEGIQGLAERVFEQREDFSNSERSARSIEVFIPNPSVVDSDGQSGDNSESDNSDKDHFEDTRESIEDSKKYAEVNNPGFPTESASAAEDLHAPDKASSRSSYSQDFESAHDGSERYSDNFDDSPSYHTPREGDKEEDSFKTEEKSESFSPQMSQHSIDSLLESDKSRKSESFREASHHYEDESKQSEEDVSKEKSPVEVEELRDTVRIEGVIPETLPKRLAIPQPPLSSTSPVPLQRNPASKIMMVKPVSVADMEFNESAEVNLPSDLSESFDVSESRPVTSSLEASDDMGRSGRNQWHQRLDVIKSESEMKSGDEYSEDFISELDDSNDA</sequence>
<feature type="compositionally biased region" description="Basic and acidic residues" evidence="1">
    <location>
        <begin position="294"/>
        <end position="307"/>
    </location>
</feature>
<feature type="compositionally biased region" description="Polar residues" evidence="1">
    <location>
        <begin position="222"/>
        <end position="237"/>
    </location>
</feature>
<gene>
    <name evidence="2" type="ORF">HOLleu_07655</name>
</gene>
<feature type="compositionally biased region" description="Basic and acidic residues" evidence="1">
    <location>
        <begin position="413"/>
        <end position="424"/>
    </location>
</feature>
<feature type="region of interest" description="Disordered" evidence="1">
    <location>
        <begin position="187"/>
        <end position="237"/>
    </location>
</feature>
<feature type="compositionally biased region" description="Basic and acidic residues" evidence="1">
    <location>
        <begin position="705"/>
        <end position="725"/>
    </location>
</feature>
<feature type="region of interest" description="Disordered" evidence="1">
    <location>
        <begin position="345"/>
        <end position="365"/>
    </location>
</feature>
<feature type="compositionally biased region" description="Basic and acidic residues" evidence="1">
    <location>
        <begin position="953"/>
        <end position="968"/>
    </location>
</feature>
<feature type="compositionally biased region" description="Basic and acidic residues" evidence="1">
    <location>
        <begin position="760"/>
        <end position="771"/>
    </location>
</feature>
<dbReference type="GO" id="GO:0032467">
    <property type="term" value="P:positive regulation of cytokinesis"/>
    <property type="evidence" value="ECO:0007669"/>
    <property type="project" value="TreeGrafter"/>
</dbReference>
<feature type="region of interest" description="Disordered" evidence="1">
    <location>
        <begin position="456"/>
        <end position="499"/>
    </location>
</feature>
<proteinExistence type="predicted"/>
<dbReference type="PANTHER" id="PTHR21831:SF2">
    <property type="entry name" value="MICROTUBULE-ASSOCIATED PROTEIN 10"/>
    <property type="match status" value="1"/>
</dbReference>
<dbReference type="PROSITE" id="PS51257">
    <property type="entry name" value="PROKAR_LIPOPROTEIN"/>
    <property type="match status" value="1"/>
</dbReference>
<comment type="caution">
    <text evidence="2">The sequence shown here is derived from an EMBL/GenBank/DDBJ whole genome shotgun (WGS) entry which is preliminary data.</text>
</comment>
<evidence type="ECO:0000313" key="3">
    <source>
        <dbReference type="Proteomes" id="UP001152320"/>
    </source>
</evidence>
<accession>A0A9Q1CHN2</accession>
<dbReference type="GO" id="GO:1990023">
    <property type="term" value="C:mitotic spindle midzone"/>
    <property type="evidence" value="ECO:0007669"/>
    <property type="project" value="TreeGrafter"/>
</dbReference>
<dbReference type="Proteomes" id="UP001152320">
    <property type="component" value="Chromosome 3"/>
</dbReference>
<feature type="compositionally biased region" description="Acidic residues" evidence="1">
    <location>
        <begin position="969"/>
        <end position="984"/>
    </location>
</feature>
<feature type="compositionally biased region" description="Low complexity" evidence="1">
    <location>
        <begin position="352"/>
        <end position="365"/>
    </location>
</feature>
<feature type="compositionally biased region" description="Basic residues" evidence="1">
    <location>
        <begin position="577"/>
        <end position="592"/>
    </location>
</feature>
<dbReference type="OrthoDB" id="10071811at2759"/>
<dbReference type="InterPro" id="IPR039302">
    <property type="entry name" value="MAP10"/>
</dbReference>
<dbReference type="GO" id="GO:0097431">
    <property type="term" value="C:mitotic spindle pole"/>
    <property type="evidence" value="ECO:0007669"/>
    <property type="project" value="TreeGrafter"/>
</dbReference>
<feature type="compositionally biased region" description="Basic and acidic residues" evidence="1">
    <location>
        <begin position="781"/>
        <end position="799"/>
    </location>
</feature>
<feature type="compositionally biased region" description="Polar residues" evidence="1">
    <location>
        <begin position="919"/>
        <end position="938"/>
    </location>
</feature>
<feature type="region of interest" description="Disordered" evidence="1">
    <location>
        <begin position="255"/>
        <end position="307"/>
    </location>
</feature>
<organism evidence="2 3">
    <name type="scientific">Holothuria leucospilota</name>
    <name type="common">Black long sea cucumber</name>
    <name type="synonym">Mertensiothuria leucospilota</name>
    <dbReference type="NCBI Taxonomy" id="206669"/>
    <lineage>
        <taxon>Eukaryota</taxon>
        <taxon>Metazoa</taxon>
        <taxon>Echinodermata</taxon>
        <taxon>Eleutherozoa</taxon>
        <taxon>Echinozoa</taxon>
        <taxon>Holothuroidea</taxon>
        <taxon>Aspidochirotacea</taxon>
        <taxon>Aspidochirotida</taxon>
        <taxon>Holothuriidae</taxon>
        <taxon>Holothuria</taxon>
    </lineage>
</organism>
<feature type="compositionally biased region" description="Basic and acidic residues" evidence="1">
    <location>
        <begin position="593"/>
        <end position="618"/>
    </location>
</feature>
<dbReference type="GO" id="GO:0008017">
    <property type="term" value="F:microtubule binding"/>
    <property type="evidence" value="ECO:0007669"/>
    <property type="project" value="InterPro"/>
</dbReference>
<dbReference type="GO" id="GO:0031122">
    <property type="term" value="P:cytoplasmic microtubule organization"/>
    <property type="evidence" value="ECO:0007669"/>
    <property type="project" value="TreeGrafter"/>
</dbReference>
<dbReference type="AlphaFoldDB" id="A0A9Q1CHN2"/>
<dbReference type="GO" id="GO:0051256">
    <property type="term" value="P:mitotic spindle midzone assembly"/>
    <property type="evidence" value="ECO:0007669"/>
    <property type="project" value="TreeGrafter"/>
</dbReference>
<feature type="compositionally biased region" description="Basic and acidic residues" evidence="1">
    <location>
        <begin position="204"/>
        <end position="221"/>
    </location>
</feature>
<dbReference type="GO" id="GO:0030496">
    <property type="term" value="C:midbody"/>
    <property type="evidence" value="ECO:0007669"/>
    <property type="project" value="TreeGrafter"/>
</dbReference>
<evidence type="ECO:0000313" key="2">
    <source>
        <dbReference type="EMBL" id="KAJ8044799.1"/>
    </source>
</evidence>
<protein>
    <submittedName>
        <fullName evidence="2">Microtubule-associated protein 10</fullName>
    </submittedName>
</protein>
<reference evidence="2" key="1">
    <citation type="submission" date="2021-10" db="EMBL/GenBank/DDBJ databases">
        <title>Tropical sea cucumber genome reveals ecological adaptation and Cuvierian tubules defense mechanism.</title>
        <authorList>
            <person name="Chen T."/>
        </authorList>
    </citation>
    <scope>NUCLEOTIDE SEQUENCE</scope>
    <source>
        <strain evidence="2">Nanhai2018</strain>
        <tissue evidence="2">Muscle</tissue>
    </source>
</reference>
<feature type="compositionally biased region" description="Basic and acidic residues" evidence="1">
    <location>
        <begin position="668"/>
        <end position="679"/>
    </location>
</feature>
<dbReference type="Pfam" id="PF14924">
    <property type="entry name" value="MAP10_N"/>
    <property type="match status" value="1"/>
</dbReference>
<feature type="region of interest" description="Disordered" evidence="1">
    <location>
        <begin position="916"/>
        <end position="984"/>
    </location>
</feature>